<feature type="transmembrane region" description="Helical" evidence="10">
    <location>
        <begin position="42"/>
        <end position="59"/>
    </location>
</feature>
<dbReference type="AlphaFoldDB" id="A0A2W2B573"/>
<dbReference type="GO" id="GO:0015188">
    <property type="term" value="F:L-isoleucine transmembrane transporter activity"/>
    <property type="evidence" value="ECO:0007669"/>
    <property type="project" value="TreeGrafter"/>
</dbReference>
<dbReference type="GO" id="GO:0015190">
    <property type="term" value="F:L-leucine transmembrane transporter activity"/>
    <property type="evidence" value="ECO:0007669"/>
    <property type="project" value="TreeGrafter"/>
</dbReference>
<comment type="caution">
    <text evidence="11">The sequence shown here is derived from an EMBL/GenBank/DDBJ whole genome shotgun (WGS) entry which is preliminary data.</text>
</comment>
<feature type="transmembrane region" description="Helical" evidence="10">
    <location>
        <begin position="159"/>
        <end position="178"/>
    </location>
</feature>
<feature type="transmembrane region" description="Helical" evidence="10">
    <location>
        <begin position="12"/>
        <end position="35"/>
    </location>
</feature>
<dbReference type="GO" id="GO:0005304">
    <property type="term" value="F:L-valine transmembrane transporter activity"/>
    <property type="evidence" value="ECO:0007669"/>
    <property type="project" value="TreeGrafter"/>
</dbReference>
<keyword evidence="3" id="KW-1003">Cell membrane</keyword>
<feature type="transmembrane region" description="Helical" evidence="10">
    <location>
        <begin position="261"/>
        <end position="279"/>
    </location>
</feature>
<comment type="similarity">
    <text evidence="9">Belongs to the binding-protein-dependent transport system permease family. LivHM subfamily.</text>
</comment>
<protein>
    <submittedName>
        <fullName evidence="11">Branched-chain amino acid ABC transporter permease LivH</fullName>
    </submittedName>
</protein>
<dbReference type="EMBL" id="QKVK01000010">
    <property type="protein sequence ID" value="PZF75454.1"/>
    <property type="molecule type" value="Genomic_DNA"/>
</dbReference>
<evidence type="ECO:0000256" key="6">
    <source>
        <dbReference type="ARBA" id="ARBA00022970"/>
    </source>
</evidence>
<keyword evidence="5 10" id="KW-0812">Transmembrane</keyword>
<dbReference type="InterPro" id="IPR052157">
    <property type="entry name" value="BCAA_transport_permease"/>
</dbReference>
<evidence type="ECO:0000256" key="9">
    <source>
        <dbReference type="ARBA" id="ARBA00037998"/>
    </source>
</evidence>
<proteinExistence type="inferred from homology"/>
<feature type="transmembrane region" description="Helical" evidence="10">
    <location>
        <begin position="235"/>
        <end position="254"/>
    </location>
</feature>
<evidence type="ECO:0000313" key="12">
    <source>
        <dbReference type="Proteomes" id="UP000248795"/>
    </source>
</evidence>
<dbReference type="GO" id="GO:0015808">
    <property type="term" value="P:L-alanine transport"/>
    <property type="evidence" value="ECO:0007669"/>
    <property type="project" value="TreeGrafter"/>
</dbReference>
<keyword evidence="4" id="KW-0997">Cell inner membrane</keyword>
<dbReference type="CDD" id="cd06582">
    <property type="entry name" value="TM_PBP1_LivH_like"/>
    <property type="match status" value="1"/>
</dbReference>
<dbReference type="Proteomes" id="UP000248795">
    <property type="component" value="Unassembled WGS sequence"/>
</dbReference>
<feature type="transmembrane region" description="Helical" evidence="10">
    <location>
        <begin position="208"/>
        <end position="229"/>
    </location>
</feature>
<sequence>MEYFLQQLINGITLGSIYGLIAIGYTMVYGIIGMINFAHGDVFMVGSVAAFLVVLGIGLTGGSGLLLILLALILVAAIAMVVAAAYNWTIERLAYKPLRGSFRLAPLISAIGMSIVLQEFVRVNQEGRPKPVQPIVTGGYEIMRRVTEAGEFIVRLTNMQILIIVSTLILMAVFTILIQKTSLGRAQRACEQDQKMAALLGIDVDRTISITFIMGAALAAFAGLMFFLYYGVTDFFVGFLAGIKAFTAAVLGGIGSLPGAMLGGLVIGLIETMWSAYFTVEYKDVAAFTVLIIVLIFMPQGLLGKPEVEKV</sequence>
<evidence type="ECO:0000256" key="4">
    <source>
        <dbReference type="ARBA" id="ARBA00022519"/>
    </source>
</evidence>
<evidence type="ECO:0000256" key="8">
    <source>
        <dbReference type="ARBA" id="ARBA00023136"/>
    </source>
</evidence>
<evidence type="ECO:0000256" key="10">
    <source>
        <dbReference type="SAM" id="Phobius"/>
    </source>
</evidence>
<keyword evidence="6" id="KW-0029">Amino-acid transport</keyword>
<keyword evidence="8 10" id="KW-0472">Membrane</keyword>
<dbReference type="GO" id="GO:0042941">
    <property type="term" value="P:D-alanine transmembrane transport"/>
    <property type="evidence" value="ECO:0007669"/>
    <property type="project" value="TreeGrafter"/>
</dbReference>
<keyword evidence="2" id="KW-0813">Transport</keyword>
<comment type="subcellular location">
    <subcellularLocation>
        <location evidence="1">Cell membrane</location>
        <topology evidence="1">Multi-pass membrane protein</topology>
    </subcellularLocation>
</comment>
<keyword evidence="7 10" id="KW-1133">Transmembrane helix</keyword>
<dbReference type="GO" id="GO:0015192">
    <property type="term" value="F:L-phenylalanine transmembrane transporter activity"/>
    <property type="evidence" value="ECO:0007669"/>
    <property type="project" value="TreeGrafter"/>
</dbReference>
<dbReference type="GO" id="GO:0005886">
    <property type="term" value="C:plasma membrane"/>
    <property type="evidence" value="ECO:0007669"/>
    <property type="project" value="UniProtKB-SubCell"/>
</dbReference>
<feature type="transmembrane region" description="Helical" evidence="10">
    <location>
        <begin position="285"/>
        <end position="303"/>
    </location>
</feature>
<dbReference type="InterPro" id="IPR001851">
    <property type="entry name" value="ABC_transp_permease"/>
</dbReference>
<dbReference type="RefSeq" id="WP_111199974.1">
    <property type="nucleotide sequence ID" value="NZ_QKVK01000010.1"/>
</dbReference>
<gene>
    <name evidence="11" type="ORF">DK847_18220</name>
</gene>
<feature type="transmembrane region" description="Helical" evidence="10">
    <location>
        <begin position="65"/>
        <end position="88"/>
    </location>
</feature>
<evidence type="ECO:0000256" key="7">
    <source>
        <dbReference type="ARBA" id="ARBA00022989"/>
    </source>
</evidence>
<dbReference type="PANTHER" id="PTHR11795:SF371">
    <property type="entry name" value="HIGH-AFFINITY BRANCHED-CHAIN AMINO ACID TRANSPORT SYSTEM PERMEASE PROTEIN LIVH"/>
    <property type="match status" value="1"/>
</dbReference>
<dbReference type="Pfam" id="PF02653">
    <property type="entry name" value="BPD_transp_2"/>
    <property type="match status" value="1"/>
</dbReference>
<evidence type="ECO:0000256" key="2">
    <source>
        <dbReference type="ARBA" id="ARBA00022448"/>
    </source>
</evidence>
<evidence type="ECO:0000256" key="1">
    <source>
        <dbReference type="ARBA" id="ARBA00004651"/>
    </source>
</evidence>
<name>A0A2W2B573_9HYPH</name>
<reference evidence="12" key="1">
    <citation type="submission" date="2018-06" db="EMBL/GenBank/DDBJ databases">
        <title>Aestuariibacter litoralis strain KCTC 52945T.</title>
        <authorList>
            <person name="Li X."/>
            <person name="Salam N."/>
            <person name="Li J.-L."/>
            <person name="Chen Y.-M."/>
            <person name="Yang Z.-W."/>
            <person name="Zhang L.-Y."/>
            <person name="Han M.-X."/>
            <person name="Xiao M."/>
            <person name="Li W.-J."/>
        </authorList>
    </citation>
    <scope>NUCLEOTIDE SEQUENCE [LARGE SCALE GENOMIC DNA]</scope>
    <source>
        <strain evidence="12">KCTC 52945</strain>
    </source>
</reference>
<dbReference type="GO" id="GO:1903806">
    <property type="term" value="P:L-isoleucine import across plasma membrane"/>
    <property type="evidence" value="ECO:0007669"/>
    <property type="project" value="TreeGrafter"/>
</dbReference>
<evidence type="ECO:0000313" key="11">
    <source>
        <dbReference type="EMBL" id="PZF75454.1"/>
    </source>
</evidence>
<accession>A0A2W2B573</accession>
<keyword evidence="12" id="KW-1185">Reference proteome</keyword>
<evidence type="ECO:0000256" key="3">
    <source>
        <dbReference type="ARBA" id="ARBA00022475"/>
    </source>
</evidence>
<dbReference type="PANTHER" id="PTHR11795">
    <property type="entry name" value="BRANCHED-CHAIN AMINO ACID TRANSPORT SYSTEM PERMEASE PROTEIN LIVH"/>
    <property type="match status" value="1"/>
</dbReference>
<organism evidence="11 12">
    <name type="scientific">Aestuariivirga litoralis</name>
    <dbReference type="NCBI Taxonomy" id="2650924"/>
    <lineage>
        <taxon>Bacteria</taxon>
        <taxon>Pseudomonadati</taxon>
        <taxon>Pseudomonadota</taxon>
        <taxon>Alphaproteobacteria</taxon>
        <taxon>Hyphomicrobiales</taxon>
        <taxon>Aestuariivirgaceae</taxon>
        <taxon>Aestuariivirga</taxon>
    </lineage>
</organism>
<evidence type="ECO:0000256" key="5">
    <source>
        <dbReference type="ARBA" id="ARBA00022692"/>
    </source>
</evidence>